<name>A0A9D4SI08_DERFA</name>
<comment type="caution">
    <text evidence="2">The sequence shown here is derived from an EMBL/GenBank/DDBJ whole genome shotgun (WGS) entry which is preliminary data.</text>
</comment>
<gene>
    <name evidence="2" type="ORF">HUG17_9930</name>
</gene>
<dbReference type="SUPFAM" id="SSF46938">
    <property type="entry name" value="CRAL/TRIO N-terminal domain"/>
    <property type="match status" value="1"/>
</dbReference>
<dbReference type="CDD" id="cd00170">
    <property type="entry name" value="SEC14"/>
    <property type="match status" value="1"/>
</dbReference>
<sequence length="282" mass="33538">MIDLTFIERLRQRFEKEIETNPSYYHEIDIKRIREEEWPIKRFLIANNADENIAFDSMQRTYRWRNKFGIHDRTDQSFPREFWQLSGVEIIRSINGQFVIIEVLRYQRKCNQLQQLQYQFVAHCLEKVDRIAGENGFIALKDLTNAQHHNINFDLIEFQMIVSDHFPLGLQQIWLVNCPWIIRPFLPIVVNFLFPKFRQLIHYLQSKQLLDSIDREQIPKTLGGLRENQLMIMDTKPLAYMANELGLNEELVDILYKFFNLNRPPPPPPSSSSSSSIVVDQK</sequence>
<feature type="domain" description="CRAL-TRIO" evidence="1">
    <location>
        <begin position="128"/>
        <end position="230"/>
    </location>
</feature>
<dbReference type="EMBL" id="SDOV01000003">
    <property type="protein sequence ID" value="KAH7643239.1"/>
    <property type="molecule type" value="Genomic_DNA"/>
</dbReference>
<dbReference type="PANTHER" id="PTHR46384:SF1">
    <property type="entry name" value="MOTILE SPERM DOMAIN-CONTAINING PROTEIN 2"/>
    <property type="match status" value="1"/>
</dbReference>
<evidence type="ECO:0000259" key="1">
    <source>
        <dbReference type="PROSITE" id="PS50191"/>
    </source>
</evidence>
<dbReference type="SMART" id="SM00516">
    <property type="entry name" value="SEC14"/>
    <property type="match status" value="1"/>
</dbReference>
<reference evidence="2" key="1">
    <citation type="submission" date="2020-06" db="EMBL/GenBank/DDBJ databases">
        <authorList>
            <person name="Ji K."/>
            <person name="Li J."/>
        </authorList>
    </citation>
    <scope>NUCLEOTIDE SEQUENCE</scope>
    <source>
        <strain evidence="2">JKM2019</strain>
        <tissue evidence="2">Whole body</tissue>
    </source>
</reference>
<accession>A0A9D4SI08</accession>
<dbReference type="InterPro" id="IPR036865">
    <property type="entry name" value="CRAL-TRIO_dom_sf"/>
</dbReference>
<dbReference type="InterPro" id="IPR001251">
    <property type="entry name" value="CRAL-TRIO_dom"/>
</dbReference>
<proteinExistence type="predicted"/>
<evidence type="ECO:0000313" key="2">
    <source>
        <dbReference type="EMBL" id="KAH7643239.1"/>
    </source>
</evidence>
<organism evidence="2">
    <name type="scientific">Dermatophagoides farinae</name>
    <name type="common">American house dust mite</name>
    <dbReference type="NCBI Taxonomy" id="6954"/>
    <lineage>
        <taxon>Eukaryota</taxon>
        <taxon>Metazoa</taxon>
        <taxon>Ecdysozoa</taxon>
        <taxon>Arthropoda</taxon>
        <taxon>Chelicerata</taxon>
        <taxon>Arachnida</taxon>
        <taxon>Acari</taxon>
        <taxon>Acariformes</taxon>
        <taxon>Sarcoptiformes</taxon>
        <taxon>Astigmata</taxon>
        <taxon>Psoroptidia</taxon>
        <taxon>Analgoidea</taxon>
        <taxon>Pyroglyphidae</taxon>
        <taxon>Dermatophagoidinae</taxon>
        <taxon>Dermatophagoides</taxon>
    </lineage>
</organism>
<dbReference type="PROSITE" id="PS50191">
    <property type="entry name" value="CRAL_TRIO"/>
    <property type="match status" value="1"/>
</dbReference>
<dbReference type="AlphaFoldDB" id="A0A9D4SI08"/>
<dbReference type="GO" id="GO:0012505">
    <property type="term" value="C:endomembrane system"/>
    <property type="evidence" value="ECO:0007669"/>
    <property type="project" value="TreeGrafter"/>
</dbReference>
<dbReference type="Proteomes" id="UP000828236">
    <property type="component" value="Unassembled WGS sequence"/>
</dbReference>
<dbReference type="SUPFAM" id="SSF52087">
    <property type="entry name" value="CRAL/TRIO domain"/>
    <property type="match status" value="1"/>
</dbReference>
<dbReference type="GO" id="GO:0140284">
    <property type="term" value="C:endoplasmic reticulum-endosome membrane contact site"/>
    <property type="evidence" value="ECO:0007669"/>
    <property type="project" value="TreeGrafter"/>
</dbReference>
<reference evidence="2" key="2">
    <citation type="journal article" date="2021" name="World Allergy Organ. J.">
        <title>Chromosome-level assembly of Dermatophagoides farinae genome and transcriptome reveals two novel allergens Der f 37 and Der f 39.</title>
        <authorList>
            <person name="Chen J."/>
            <person name="Cai Z."/>
            <person name="Fan D."/>
            <person name="Hu J."/>
            <person name="Hou Y."/>
            <person name="He Y."/>
            <person name="Zhang Z."/>
            <person name="Zhao Z."/>
            <person name="Gao P."/>
            <person name="Hu W."/>
            <person name="Sun J."/>
            <person name="Li J."/>
            <person name="Ji K."/>
        </authorList>
    </citation>
    <scope>NUCLEOTIDE SEQUENCE</scope>
    <source>
        <strain evidence="2">JKM2019</strain>
    </source>
</reference>
<dbReference type="PANTHER" id="PTHR46384">
    <property type="entry name" value="MOTILE SPERM DOMAIN-CONTAINING PROTEIN 2"/>
    <property type="match status" value="1"/>
</dbReference>
<dbReference type="Gene3D" id="3.40.525.10">
    <property type="entry name" value="CRAL-TRIO lipid binding domain"/>
    <property type="match status" value="1"/>
</dbReference>
<dbReference type="InterPro" id="IPR053012">
    <property type="entry name" value="ER-organelle_contact"/>
</dbReference>
<dbReference type="InterPro" id="IPR036273">
    <property type="entry name" value="CRAL/TRIO_N_dom_sf"/>
</dbReference>
<dbReference type="Pfam" id="PF00650">
    <property type="entry name" value="CRAL_TRIO"/>
    <property type="match status" value="1"/>
</dbReference>
<protein>
    <recommendedName>
        <fullName evidence="1">CRAL-TRIO domain-containing protein</fullName>
    </recommendedName>
</protein>